<sequence length="122" mass="12801">MSGPPDVDYRDTSLRPAWDALPPALRAALTVALGNEIASVGPSVRSGFTGGFAAPAELVGGRRIFIKASADDLHSYDAYQREAEVVPQLPPEAHAPAILATVHLPAPTVIGERDERAAARPP</sequence>
<organism evidence="1 2">
    <name type="scientific">Kribbella antibiotica</name>
    <dbReference type="NCBI Taxonomy" id="190195"/>
    <lineage>
        <taxon>Bacteria</taxon>
        <taxon>Bacillati</taxon>
        <taxon>Actinomycetota</taxon>
        <taxon>Actinomycetes</taxon>
        <taxon>Propionibacteriales</taxon>
        <taxon>Kribbellaceae</taxon>
        <taxon>Kribbella</taxon>
    </lineage>
</organism>
<dbReference type="AlphaFoldDB" id="A0A4R4ZHR1"/>
<reference evidence="1 2" key="1">
    <citation type="submission" date="2019-03" db="EMBL/GenBank/DDBJ databases">
        <title>Draft genome sequences of novel Actinobacteria.</title>
        <authorList>
            <person name="Sahin N."/>
            <person name="Ay H."/>
            <person name="Saygin H."/>
        </authorList>
    </citation>
    <scope>NUCLEOTIDE SEQUENCE [LARGE SCALE GENOMIC DNA]</scope>
    <source>
        <strain evidence="1 2">JCM 13523</strain>
    </source>
</reference>
<proteinExistence type="predicted"/>
<feature type="non-terminal residue" evidence="1">
    <location>
        <position position="122"/>
    </location>
</feature>
<evidence type="ECO:0000313" key="2">
    <source>
        <dbReference type="Proteomes" id="UP000295124"/>
    </source>
</evidence>
<name>A0A4R4ZHR1_9ACTN</name>
<dbReference type="GO" id="GO:0016740">
    <property type="term" value="F:transferase activity"/>
    <property type="evidence" value="ECO:0007669"/>
    <property type="project" value="UniProtKB-KW"/>
</dbReference>
<keyword evidence="2" id="KW-1185">Reference proteome</keyword>
<keyword evidence="1" id="KW-0808">Transferase</keyword>
<protein>
    <submittedName>
        <fullName evidence="1">Aminoglycoside phosphotransferase</fullName>
    </submittedName>
</protein>
<evidence type="ECO:0000313" key="1">
    <source>
        <dbReference type="EMBL" id="TDD58198.1"/>
    </source>
</evidence>
<dbReference type="Proteomes" id="UP000295124">
    <property type="component" value="Unassembled WGS sequence"/>
</dbReference>
<comment type="caution">
    <text evidence="1">The sequence shown here is derived from an EMBL/GenBank/DDBJ whole genome shotgun (WGS) entry which is preliminary data.</text>
</comment>
<dbReference type="EMBL" id="SMKX01000057">
    <property type="protein sequence ID" value="TDD58198.1"/>
    <property type="molecule type" value="Genomic_DNA"/>
</dbReference>
<gene>
    <name evidence="1" type="ORF">E1263_20425</name>
</gene>
<accession>A0A4R4ZHR1</accession>